<feature type="transmembrane region" description="Helical" evidence="1">
    <location>
        <begin position="62"/>
        <end position="84"/>
    </location>
</feature>
<accession>A0ABQ9J3J2</accession>
<reference evidence="2" key="1">
    <citation type="journal article" date="2023" name="Insect Mol. Biol.">
        <title>Genome sequencing provides insights into the evolution of gene families encoding plant cell wall-degrading enzymes in longhorned beetles.</title>
        <authorList>
            <person name="Shin N.R."/>
            <person name="Okamura Y."/>
            <person name="Kirsch R."/>
            <person name="Pauchet Y."/>
        </authorList>
    </citation>
    <scope>NUCLEOTIDE SEQUENCE</scope>
    <source>
        <strain evidence="2">MMC_N1</strain>
    </source>
</reference>
<name>A0ABQ9J3J2_9CUCU</name>
<keyword evidence="1" id="KW-1133">Transmembrane helix</keyword>
<keyword evidence="1" id="KW-0472">Membrane</keyword>
<dbReference type="EMBL" id="JAPWTJ010001319">
    <property type="protein sequence ID" value="KAJ8972603.1"/>
    <property type="molecule type" value="Genomic_DNA"/>
</dbReference>
<evidence type="ECO:0000313" key="3">
    <source>
        <dbReference type="Proteomes" id="UP001162164"/>
    </source>
</evidence>
<feature type="non-terminal residue" evidence="2">
    <location>
        <position position="116"/>
    </location>
</feature>
<dbReference type="Proteomes" id="UP001162164">
    <property type="component" value="Unassembled WGS sequence"/>
</dbReference>
<protein>
    <submittedName>
        <fullName evidence="2">Uncharacterized protein</fullName>
    </submittedName>
</protein>
<comment type="caution">
    <text evidence="2">The sequence shown here is derived from an EMBL/GenBank/DDBJ whole genome shotgun (WGS) entry which is preliminary data.</text>
</comment>
<proteinExistence type="predicted"/>
<sequence length="116" mass="13360">MLIPNVKELENSLQQFANILYLIAKGNIIEINRFEKFPTLLNSLLSCSKLAAQFQSMEVRNWHLPLILICLIVIHMSWFVRAILKYHPVSHLLISEMPEKHFEKLEKVSSSASTLG</sequence>
<organism evidence="2 3">
    <name type="scientific">Molorchus minor</name>
    <dbReference type="NCBI Taxonomy" id="1323400"/>
    <lineage>
        <taxon>Eukaryota</taxon>
        <taxon>Metazoa</taxon>
        <taxon>Ecdysozoa</taxon>
        <taxon>Arthropoda</taxon>
        <taxon>Hexapoda</taxon>
        <taxon>Insecta</taxon>
        <taxon>Pterygota</taxon>
        <taxon>Neoptera</taxon>
        <taxon>Endopterygota</taxon>
        <taxon>Coleoptera</taxon>
        <taxon>Polyphaga</taxon>
        <taxon>Cucujiformia</taxon>
        <taxon>Chrysomeloidea</taxon>
        <taxon>Cerambycidae</taxon>
        <taxon>Lamiinae</taxon>
        <taxon>Monochamini</taxon>
        <taxon>Molorchus</taxon>
    </lineage>
</organism>
<keyword evidence="3" id="KW-1185">Reference proteome</keyword>
<evidence type="ECO:0000313" key="2">
    <source>
        <dbReference type="EMBL" id="KAJ8972603.1"/>
    </source>
</evidence>
<gene>
    <name evidence="2" type="ORF">NQ317_002331</name>
</gene>
<keyword evidence="1" id="KW-0812">Transmembrane</keyword>
<evidence type="ECO:0000256" key="1">
    <source>
        <dbReference type="SAM" id="Phobius"/>
    </source>
</evidence>